<keyword evidence="3" id="KW-0812">Transmembrane</keyword>
<keyword evidence="4" id="KW-1133">Transmembrane helix</keyword>
<evidence type="ECO:0000256" key="2">
    <source>
        <dbReference type="ARBA" id="ARBA00022448"/>
    </source>
</evidence>
<keyword evidence="6" id="KW-0472">Membrane</keyword>
<dbReference type="Proteomes" id="UP000095280">
    <property type="component" value="Unplaced"/>
</dbReference>
<evidence type="ECO:0000313" key="8">
    <source>
        <dbReference type="Proteomes" id="UP000095280"/>
    </source>
</evidence>
<dbReference type="GO" id="GO:0001508">
    <property type="term" value="P:action potential"/>
    <property type="evidence" value="ECO:0007669"/>
    <property type="project" value="TreeGrafter"/>
</dbReference>
<keyword evidence="8" id="KW-1185">Reference proteome</keyword>
<dbReference type="PANTHER" id="PTHR11537:SF113">
    <property type="entry name" value="POTASSIUM VOLTAGE-GATED CHANNEL PROTEIN SHAKER"/>
    <property type="match status" value="1"/>
</dbReference>
<evidence type="ECO:0000256" key="7">
    <source>
        <dbReference type="ARBA" id="ARBA00023303"/>
    </source>
</evidence>
<proteinExistence type="predicted"/>
<evidence type="ECO:0000256" key="4">
    <source>
        <dbReference type="ARBA" id="ARBA00022989"/>
    </source>
</evidence>
<name>A0A1I8JPE4_9PLAT</name>
<dbReference type="PANTHER" id="PTHR11537">
    <property type="entry name" value="VOLTAGE-GATED POTASSIUM CHANNEL"/>
    <property type="match status" value="1"/>
</dbReference>
<evidence type="ECO:0000256" key="6">
    <source>
        <dbReference type="ARBA" id="ARBA00023136"/>
    </source>
</evidence>
<reference evidence="9" key="1">
    <citation type="submission" date="2016-11" db="UniProtKB">
        <authorList>
            <consortium name="WormBaseParasite"/>
        </authorList>
    </citation>
    <scope>IDENTIFICATION</scope>
</reference>
<accession>A0A1I8JPE4</accession>
<dbReference type="GO" id="GO:0005251">
    <property type="term" value="F:delayed rectifier potassium channel activity"/>
    <property type="evidence" value="ECO:0007669"/>
    <property type="project" value="TreeGrafter"/>
</dbReference>
<dbReference type="InterPro" id="IPR028325">
    <property type="entry name" value="VG_K_chnl"/>
</dbReference>
<dbReference type="Gene3D" id="1.10.287.70">
    <property type="match status" value="1"/>
</dbReference>
<keyword evidence="5" id="KW-0406">Ion transport</keyword>
<protein>
    <submittedName>
        <fullName evidence="9">Phosducin domain-containing protein</fullName>
    </submittedName>
</protein>
<keyword evidence="2" id="KW-0813">Transport</keyword>
<organism evidence="8 9">
    <name type="scientific">Macrostomum lignano</name>
    <dbReference type="NCBI Taxonomy" id="282301"/>
    <lineage>
        <taxon>Eukaryota</taxon>
        <taxon>Metazoa</taxon>
        <taxon>Spiralia</taxon>
        <taxon>Lophotrochozoa</taxon>
        <taxon>Platyhelminthes</taxon>
        <taxon>Rhabditophora</taxon>
        <taxon>Macrostomorpha</taxon>
        <taxon>Macrostomida</taxon>
        <taxon>Macrostomidae</taxon>
        <taxon>Macrostomum</taxon>
    </lineage>
</organism>
<evidence type="ECO:0000256" key="1">
    <source>
        <dbReference type="ARBA" id="ARBA00004141"/>
    </source>
</evidence>
<sequence length="335" mass="36947">MSRRQHLLHRCDPLCGSPLEAAFSRRVARPRLAERRPPATTLSTVPIDVFSDGDPVLRARRRNAIEKYRDDEGFIKEEVKGAPVNEFQKKGLAAVRVSREFPWLLLDIVIFCVETLPISGTTSCVVRFASSPAKIGFFKNIHEHSSTSWPFIPYFITLARNQAMSLAVLRVIRLVRFFRIFKTEPPLQGDFRSWTDAESIRKGSSACSCSSCSSALILFSSAVYFAEADSADKSHFDSSSIGILWLLGDATKLSDFPDSIATSPAQNSDLQIGCGSLLQAQASTPTQASGQASTPITIRLQDSHDCQLRAALPVGAFQREKQVSVLLFGARHARD</sequence>
<keyword evidence="7" id="KW-0407">Ion channel</keyword>
<dbReference type="GO" id="GO:0008076">
    <property type="term" value="C:voltage-gated potassium channel complex"/>
    <property type="evidence" value="ECO:0007669"/>
    <property type="project" value="InterPro"/>
</dbReference>
<dbReference type="AlphaFoldDB" id="A0A1I8JPE4"/>
<evidence type="ECO:0000256" key="5">
    <source>
        <dbReference type="ARBA" id="ARBA00023065"/>
    </source>
</evidence>
<dbReference type="WBParaSite" id="snap_masked-unitig_37223-processed-gene-0.1-mRNA-1">
    <property type="protein sequence ID" value="snap_masked-unitig_37223-processed-gene-0.1-mRNA-1"/>
    <property type="gene ID" value="snap_masked-unitig_37223-processed-gene-0.1"/>
</dbReference>
<evidence type="ECO:0000256" key="3">
    <source>
        <dbReference type="ARBA" id="ARBA00022692"/>
    </source>
</evidence>
<comment type="subcellular location">
    <subcellularLocation>
        <location evidence="1">Membrane</location>
        <topology evidence="1">Multi-pass membrane protein</topology>
    </subcellularLocation>
</comment>
<evidence type="ECO:0000313" key="9">
    <source>
        <dbReference type="WBParaSite" id="snap_masked-unitig_37223-processed-gene-0.1-mRNA-1"/>
    </source>
</evidence>